<evidence type="ECO:0000313" key="1">
    <source>
        <dbReference type="EMBL" id="MFA1612625.1"/>
    </source>
</evidence>
<sequence length="136" mass="16137">MLLNDTEIQNNIDEFVEAHGVEGFFRVYFREYLFQLLNEEIEAATNDPESDSALQLHFSQNVETDQELEEFEEQLRDQCANRADELVEKIQDQPELAPIFEDADVELLEHEDVEEMIRHTMHEMIEVWEDEDFEGN</sequence>
<dbReference type="RefSeq" id="WP_372391982.1">
    <property type="nucleotide sequence ID" value="NZ_JBGNYA010000002.1"/>
</dbReference>
<protein>
    <submittedName>
        <fullName evidence="1">Uncharacterized protein</fullName>
    </submittedName>
</protein>
<reference evidence="1 2" key="1">
    <citation type="submission" date="2024-08" db="EMBL/GenBank/DDBJ databases">
        <title>Halobellus sp. MBLA0158 whole genome sequence.</title>
        <authorList>
            <person name="Hwang C.Y."/>
            <person name="Cho E.-S."/>
            <person name="Seo M.-J."/>
        </authorList>
    </citation>
    <scope>NUCLEOTIDE SEQUENCE [LARGE SCALE GENOMIC DNA]</scope>
    <source>
        <strain evidence="1 2">MBLA0158</strain>
    </source>
</reference>
<keyword evidence="2" id="KW-1185">Reference proteome</keyword>
<dbReference type="EMBL" id="JBGNYA010000002">
    <property type="protein sequence ID" value="MFA1612625.1"/>
    <property type="molecule type" value="Genomic_DNA"/>
</dbReference>
<accession>A0ABD5MFC4</accession>
<evidence type="ECO:0000313" key="2">
    <source>
        <dbReference type="Proteomes" id="UP001570511"/>
    </source>
</evidence>
<organism evidence="1 2">
    <name type="scientific">Halobellus rubicundus</name>
    <dbReference type="NCBI Taxonomy" id="2996466"/>
    <lineage>
        <taxon>Archaea</taxon>
        <taxon>Methanobacteriati</taxon>
        <taxon>Methanobacteriota</taxon>
        <taxon>Stenosarchaea group</taxon>
        <taxon>Halobacteria</taxon>
        <taxon>Halobacteriales</taxon>
        <taxon>Haloferacaceae</taxon>
        <taxon>Halobellus</taxon>
    </lineage>
</organism>
<proteinExistence type="predicted"/>
<gene>
    <name evidence="1" type="ORF">OS889_16710</name>
</gene>
<comment type="caution">
    <text evidence="1">The sequence shown here is derived from an EMBL/GenBank/DDBJ whole genome shotgun (WGS) entry which is preliminary data.</text>
</comment>
<name>A0ABD5MFC4_9EURY</name>
<dbReference type="AlphaFoldDB" id="A0ABD5MFC4"/>
<dbReference type="Proteomes" id="UP001570511">
    <property type="component" value="Unassembled WGS sequence"/>
</dbReference>